<keyword evidence="5" id="KW-0456">Lyase</keyword>
<evidence type="ECO:0000256" key="3">
    <source>
        <dbReference type="ARBA" id="ARBA00022842"/>
    </source>
</evidence>
<evidence type="ECO:0000313" key="8">
    <source>
        <dbReference type="Proteomes" id="UP000821837"/>
    </source>
</evidence>
<comment type="caution">
    <text evidence="7">The sequence shown here is derived from an EMBL/GenBank/DDBJ whole genome shotgun (WGS) entry which is preliminary data.</text>
</comment>
<name>A0A9D4PQG4_RHISA</name>
<evidence type="ECO:0000256" key="2">
    <source>
        <dbReference type="ARBA" id="ARBA00022723"/>
    </source>
</evidence>
<keyword evidence="8" id="KW-1185">Reference proteome</keyword>
<keyword evidence="4" id="KW-1015">Disulfide bond</keyword>
<dbReference type="GO" id="GO:0008081">
    <property type="term" value="F:phosphoric diester hydrolase activity"/>
    <property type="evidence" value="ECO:0007669"/>
    <property type="project" value="InterPro"/>
</dbReference>
<keyword evidence="6" id="KW-0732">Signal</keyword>
<proteinExistence type="predicted"/>
<organism evidence="7 8">
    <name type="scientific">Rhipicephalus sanguineus</name>
    <name type="common">Brown dog tick</name>
    <name type="synonym">Ixodes sanguineus</name>
    <dbReference type="NCBI Taxonomy" id="34632"/>
    <lineage>
        <taxon>Eukaryota</taxon>
        <taxon>Metazoa</taxon>
        <taxon>Ecdysozoa</taxon>
        <taxon>Arthropoda</taxon>
        <taxon>Chelicerata</taxon>
        <taxon>Arachnida</taxon>
        <taxon>Acari</taxon>
        <taxon>Parasitiformes</taxon>
        <taxon>Ixodida</taxon>
        <taxon>Ixodoidea</taxon>
        <taxon>Ixodidae</taxon>
        <taxon>Rhipicephalinae</taxon>
        <taxon>Rhipicephalus</taxon>
        <taxon>Rhipicephalus</taxon>
    </lineage>
</organism>
<reference evidence="7" key="2">
    <citation type="submission" date="2021-09" db="EMBL/GenBank/DDBJ databases">
        <authorList>
            <person name="Jia N."/>
            <person name="Wang J."/>
            <person name="Shi W."/>
            <person name="Du L."/>
            <person name="Sun Y."/>
            <person name="Zhan W."/>
            <person name="Jiang J."/>
            <person name="Wang Q."/>
            <person name="Zhang B."/>
            <person name="Ji P."/>
            <person name="Sakyi L.B."/>
            <person name="Cui X."/>
            <person name="Yuan T."/>
            <person name="Jiang B."/>
            <person name="Yang W."/>
            <person name="Lam T.T.-Y."/>
            <person name="Chang Q."/>
            <person name="Ding S."/>
            <person name="Wang X."/>
            <person name="Zhu J."/>
            <person name="Ruan X."/>
            <person name="Zhao L."/>
            <person name="Wei J."/>
            <person name="Que T."/>
            <person name="Du C."/>
            <person name="Cheng J."/>
            <person name="Dai P."/>
            <person name="Han X."/>
            <person name="Huang E."/>
            <person name="Gao Y."/>
            <person name="Liu J."/>
            <person name="Shao H."/>
            <person name="Ye R."/>
            <person name="Li L."/>
            <person name="Wei W."/>
            <person name="Wang X."/>
            <person name="Wang C."/>
            <person name="Huo Q."/>
            <person name="Li W."/>
            <person name="Guo W."/>
            <person name="Chen H."/>
            <person name="Chen S."/>
            <person name="Zhou L."/>
            <person name="Zhou L."/>
            <person name="Ni X."/>
            <person name="Tian J."/>
            <person name="Zhou Y."/>
            <person name="Sheng Y."/>
            <person name="Liu T."/>
            <person name="Pan Y."/>
            <person name="Xia L."/>
            <person name="Li J."/>
            <person name="Zhao F."/>
            <person name="Cao W."/>
        </authorList>
    </citation>
    <scope>NUCLEOTIDE SEQUENCE</scope>
    <source>
        <strain evidence="7">Rsan-2018</strain>
        <tissue evidence="7">Larvae</tissue>
    </source>
</reference>
<evidence type="ECO:0000313" key="7">
    <source>
        <dbReference type="EMBL" id="KAH7950848.1"/>
    </source>
</evidence>
<feature type="signal peptide" evidence="6">
    <location>
        <begin position="1"/>
        <end position="19"/>
    </location>
</feature>
<dbReference type="GO" id="GO:0006629">
    <property type="term" value="P:lipid metabolic process"/>
    <property type="evidence" value="ECO:0007669"/>
    <property type="project" value="InterPro"/>
</dbReference>
<protein>
    <submittedName>
        <fullName evidence="7">Uncharacterized protein</fullName>
    </submittedName>
</protein>
<evidence type="ECO:0000256" key="6">
    <source>
        <dbReference type="SAM" id="SignalP"/>
    </source>
</evidence>
<dbReference type="InterPro" id="IPR017946">
    <property type="entry name" value="PLC-like_Pdiesterase_TIM-brl"/>
</dbReference>
<evidence type="ECO:0000256" key="1">
    <source>
        <dbReference type="ARBA" id="ARBA00000110"/>
    </source>
</evidence>
<keyword evidence="3" id="KW-0460">Magnesium</keyword>
<dbReference type="Proteomes" id="UP000821837">
    <property type="component" value="Chromosome 5"/>
</dbReference>
<evidence type="ECO:0000256" key="5">
    <source>
        <dbReference type="ARBA" id="ARBA00023239"/>
    </source>
</evidence>
<dbReference type="GO" id="GO:0046872">
    <property type="term" value="F:metal ion binding"/>
    <property type="evidence" value="ECO:0007669"/>
    <property type="project" value="UniProtKB-KW"/>
</dbReference>
<dbReference type="AlphaFoldDB" id="A0A9D4PQG4"/>
<reference evidence="7" key="1">
    <citation type="journal article" date="2020" name="Cell">
        <title>Large-Scale Comparative Analyses of Tick Genomes Elucidate Their Genetic Diversity and Vector Capacities.</title>
        <authorList>
            <consortium name="Tick Genome and Microbiome Consortium (TIGMIC)"/>
            <person name="Jia N."/>
            <person name="Wang J."/>
            <person name="Shi W."/>
            <person name="Du L."/>
            <person name="Sun Y."/>
            <person name="Zhan W."/>
            <person name="Jiang J.F."/>
            <person name="Wang Q."/>
            <person name="Zhang B."/>
            <person name="Ji P."/>
            <person name="Bell-Sakyi L."/>
            <person name="Cui X.M."/>
            <person name="Yuan T.T."/>
            <person name="Jiang B.G."/>
            <person name="Yang W.F."/>
            <person name="Lam T.T."/>
            <person name="Chang Q.C."/>
            <person name="Ding S.J."/>
            <person name="Wang X.J."/>
            <person name="Zhu J.G."/>
            <person name="Ruan X.D."/>
            <person name="Zhao L."/>
            <person name="Wei J.T."/>
            <person name="Ye R.Z."/>
            <person name="Que T.C."/>
            <person name="Du C.H."/>
            <person name="Zhou Y.H."/>
            <person name="Cheng J.X."/>
            <person name="Dai P.F."/>
            <person name="Guo W.B."/>
            <person name="Han X.H."/>
            <person name="Huang E.J."/>
            <person name="Li L.F."/>
            <person name="Wei W."/>
            <person name="Gao Y.C."/>
            <person name="Liu J.Z."/>
            <person name="Shao H.Z."/>
            <person name="Wang X."/>
            <person name="Wang C.C."/>
            <person name="Yang T.C."/>
            <person name="Huo Q.B."/>
            <person name="Li W."/>
            <person name="Chen H.Y."/>
            <person name="Chen S.E."/>
            <person name="Zhou L.G."/>
            <person name="Ni X.B."/>
            <person name="Tian J.H."/>
            <person name="Sheng Y."/>
            <person name="Liu T."/>
            <person name="Pan Y.S."/>
            <person name="Xia L.Y."/>
            <person name="Li J."/>
            <person name="Zhao F."/>
            <person name="Cao W.C."/>
        </authorList>
    </citation>
    <scope>NUCLEOTIDE SEQUENCE</scope>
    <source>
        <strain evidence="7">Rsan-2018</strain>
    </source>
</reference>
<gene>
    <name evidence="7" type="ORF">HPB52_002410</name>
</gene>
<dbReference type="EMBL" id="JABSTV010001251">
    <property type="protein sequence ID" value="KAH7950848.1"/>
    <property type="molecule type" value="Genomic_DNA"/>
</dbReference>
<evidence type="ECO:0000256" key="4">
    <source>
        <dbReference type="ARBA" id="ARBA00023157"/>
    </source>
</evidence>
<dbReference type="GO" id="GO:0016829">
    <property type="term" value="F:lyase activity"/>
    <property type="evidence" value="ECO:0007669"/>
    <property type="project" value="UniProtKB-KW"/>
</dbReference>
<dbReference type="Gene3D" id="3.20.20.190">
    <property type="entry name" value="Phosphatidylinositol (PI) phosphodiesterase"/>
    <property type="match status" value="1"/>
</dbReference>
<feature type="chain" id="PRO_5039613363" evidence="6">
    <location>
        <begin position="20"/>
        <end position="145"/>
    </location>
</feature>
<keyword evidence="2" id="KW-0479">Metal-binding</keyword>
<sequence>MNFTALLTDFLITSLFLLGASKYRARLRPFYIIGHMANTVGDVDSFLEDGANAVEVDIEFAVNGTVVGTHHDTFPCECFRVCGKRTEIKNFLKHIRNITGKLQEKYLMNVMLSIGYVDDKDVLKGAICYLKKNKYYHLLRYVGKP</sequence>
<accession>A0A9D4PQG4</accession>
<comment type="catalytic activity">
    <reaction evidence="1">
        <text>an N-(acyl)-sphingosylphosphoethanolamine = an N-(acyl)-sphingosyl-1,3-cyclic phosphate + ethanolamine</text>
        <dbReference type="Rhea" id="RHEA:60648"/>
        <dbReference type="ChEBI" id="CHEBI:57603"/>
        <dbReference type="ChEBI" id="CHEBI:143891"/>
        <dbReference type="ChEBI" id="CHEBI:143892"/>
    </reaction>
</comment>
<dbReference type="VEuPathDB" id="VectorBase:RSAN_052401"/>